<dbReference type="KEGG" id="pacr:FXN63_13740"/>
<dbReference type="AlphaFoldDB" id="A0A5C0AXB9"/>
<name>A0A5C0AXB9_9BURK</name>
<evidence type="ECO:0000313" key="3">
    <source>
        <dbReference type="Proteomes" id="UP000325161"/>
    </source>
</evidence>
<feature type="transmembrane region" description="Helical" evidence="1">
    <location>
        <begin position="57"/>
        <end position="79"/>
    </location>
</feature>
<dbReference type="Pfam" id="PF04307">
    <property type="entry name" value="YdjM"/>
    <property type="match status" value="1"/>
</dbReference>
<keyword evidence="3" id="KW-1185">Reference proteome</keyword>
<gene>
    <name evidence="2" type="ORF">FXN63_13740</name>
</gene>
<keyword evidence="2" id="KW-0378">Hydrolase</keyword>
<sequence>MDSVTQAVFGAGIQGALLGRFQGRKALLYGAVIATLPDLDVFLGQPDPVSAMINHRGFSHSLFVLSAVSVGLTILFRAWRPSADYSFGRLLLCIWLSLITHPLLDALTSYGTQLWWPLKPTPTSWSSLFIIDPFFTVPLIGVTIAGFLVGMKGRVPRTCAWALAWCCVYIAASLSFKQVIETRVRNDLMAGGTSVVRIFSTPTPFNILAWRVVAQVDRDEYVEAIVGVFDQKPFERARLPLNAKLAMDLPDSPLLPGLRWFTGDWLRYDEIGNSLVVSDLRMGLATGYYSFRFKMGEGQPHAWHPVVPSMWPTNRGGMAELGMLWDRLLGRTTLPLTEWEQRMHVVPVKAPAPTPVPSGK</sequence>
<dbReference type="PANTHER" id="PTHR40031">
    <property type="entry name" value="HYPOTHETICAL MEMBRANE SPANNING PROTEIN"/>
    <property type="match status" value="1"/>
</dbReference>
<feature type="transmembrane region" description="Helical" evidence="1">
    <location>
        <begin position="124"/>
        <end position="151"/>
    </location>
</feature>
<proteinExistence type="predicted"/>
<organism evidence="2 3">
    <name type="scientific">Pigmentiphaga aceris</name>
    <dbReference type="NCBI Taxonomy" id="1940612"/>
    <lineage>
        <taxon>Bacteria</taxon>
        <taxon>Pseudomonadati</taxon>
        <taxon>Pseudomonadota</taxon>
        <taxon>Betaproteobacteria</taxon>
        <taxon>Burkholderiales</taxon>
        <taxon>Alcaligenaceae</taxon>
        <taxon>Pigmentiphaga</taxon>
    </lineage>
</organism>
<keyword evidence="1" id="KW-0812">Transmembrane</keyword>
<dbReference type="GO" id="GO:0016787">
    <property type="term" value="F:hydrolase activity"/>
    <property type="evidence" value="ECO:0007669"/>
    <property type="project" value="UniProtKB-KW"/>
</dbReference>
<feature type="transmembrane region" description="Helical" evidence="1">
    <location>
        <begin position="86"/>
        <end position="104"/>
    </location>
</feature>
<dbReference type="InterPro" id="IPR053170">
    <property type="entry name" value="Transcription_regulator"/>
</dbReference>
<keyword evidence="1" id="KW-1133">Transmembrane helix</keyword>
<dbReference type="InterPro" id="IPR007404">
    <property type="entry name" value="YdjM-like"/>
</dbReference>
<evidence type="ECO:0000313" key="2">
    <source>
        <dbReference type="EMBL" id="QEI06775.1"/>
    </source>
</evidence>
<dbReference type="Proteomes" id="UP000325161">
    <property type="component" value="Chromosome"/>
</dbReference>
<dbReference type="EMBL" id="CP043046">
    <property type="protein sequence ID" value="QEI06775.1"/>
    <property type="molecule type" value="Genomic_DNA"/>
</dbReference>
<accession>A0A5C0AXB9</accession>
<reference evidence="2 3" key="1">
    <citation type="submission" date="2019-08" db="EMBL/GenBank/DDBJ databases">
        <title>Amphibian skin-associated Pigmentiphaga: genome sequence and occurrence across geography and hosts.</title>
        <authorList>
            <person name="Bletz M.C."/>
            <person name="Bunk B."/>
            <person name="Sproeer C."/>
            <person name="Biwer P."/>
            <person name="Reiter S."/>
            <person name="Rabemananjara F.C.E."/>
            <person name="Schulz S."/>
            <person name="Overmann J."/>
            <person name="Vences M."/>
        </authorList>
    </citation>
    <scope>NUCLEOTIDE SEQUENCE [LARGE SCALE GENOMIC DNA]</scope>
    <source>
        <strain evidence="2 3">Mada1488</strain>
    </source>
</reference>
<dbReference type="RefSeq" id="WP_148815719.1">
    <property type="nucleotide sequence ID" value="NZ_CP043046.1"/>
</dbReference>
<evidence type="ECO:0000256" key="1">
    <source>
        <dbReference type="SAM" id="Phobius"/>
    </source>
</evidence>
<protein>
    <submittedName>
        <fullName evidence="2">Metal-dependent hydrolase</fullName>
    </submittedName>
</protein>
<dbReference type="PANTHER" id="PTHR40031:SF1">
    <property type="entry name" value="MEMBRANE-BOUND METAL-DEPENDENT HYDROLASE"/>
    <property type="match status" value="1"/>
</dbReference>
<dbReference type="OrthoDB" id="9781927at2"/>
<keyword evidence="1" id="KW-0472">Membrane</keyword>